<dbReference type="eggNOG" id="arCOG02290">
    <property type="taxonomic scope" value="Archaea"/>
</dbReference>
<dbReference type="InterPro" id="IPR003748">
    <property type="entry name" value="DUF169"/>
</dbReference>
<evidence type="ECO:0000313" key="2">
    <source>
        <dbReference type="Proteomes" id="UP000002408"/>
    </source>
</evidence>
<dbReference type="Pfam" id="PF02596">
    <property type="entry name" value="DUF169"/>
    <property type="match status" value="1"/>
</dbReference>
<evidence type="ECO:0000313" key="1">
    <source>
        <dbReference type="EMBL" id="ABS54927.1"/>
    </source>
</evidence>
<sequence precursor="true">MESIIAQKAGLINEPMAILWSNTKPEGALQMKPNTFTCVLPFIAQVAIKGKTVVFDRETYGCPGARAGLGFGNGFYDAFGGAGIDFMSAFFAKGIESSKDPDAYKAILKYIPEREQSKFIHGERIHKNQEKAKQYMINFPVTDIAEKYVIFTPLGKVKPAEKPVAVIFLADPIQLSGLLCLLGAIRDELDPVWVPAQMAACQQIAAAVYFEAKKEHPRAVLGYTDIAARENVGKTIPKQMFTFGVPYSLFLEMEEEAKDGVFDGPIWNGLAAEQKGTPA</sequence>
<accession>A7I5B6</accession>
<name>A7I5B6_METB6</name>
<dbReference type="GeneID" id="5410315"/>
<reference evidence="2" key="1">
    <citation type="journal article" date="2015" name="Microbiology">
        <title>Genome of Methanoregula boonei 6A8 reveals adaptations to oligotrophic peatland environments.</title>
        <authorList>
            <person name="Braeuer S."/>
            <person name="Cadillo-Quiroz H."/>
            <person name="Kyrpides N."/>
            <person name="Woyke T."/>
            <person name="Goodwin L."/>
            <person name="Detter C."/>
            <person name="Podell S."/>
            <person name="Yavitt J.B."/>
            <person name="Zinder S.H."/>
        </authorList>
    </citation>
    <scope>NUCLEOTIDE SEQUENCE [LARGE SCALE GENOMIC DNA]</scope>
    <source>
        <strain evidence="2">DSM 21154 / JCM 14090 / 6A8</strain>
    </source>
</reference>
<evidence type="ECO:0008006" key="3">
    <source>
        <dbReference type="Google" id="ProtNLM"/>
    </source>
</evidence>
<dbReference type="OrthoDB" id="116327at2157"/>
<proteinExistence type="predicted"/>
<dbReference type="HOGENOM" id="CLU_086296_0_0_2"/>
<organism evidence="1 2">
    <name type="scientific">Methanoregula boonei (strain DSM 21154 / JCM 14090 / 6A8)</name>
    <dbReference type="NCBI Taxonomy" id="456442"/>
    <lineage>
        <taxon>Archaea</taxon>
        <taxon>Methanobacteriati</taxon>
        <taxon>Methanobacteriota</taxon>
        <taxon>Stenosarchaea group</taxon>
        <taxon>Methanomicrobia</taxon>
        <taxon>Methanomicrobiales</taxon>
        <taxon>Methanoregulaceae</taxon>
        <taxon>Methanoregula</taxon>
    </lineage>
</organism>
<gene>
    <name evidence="1" type="ordered locus">Mboo_0407</name>
</gene>
<dbReference type="STRING" id="456442.Mboo_0407"/>
<dbReference type="KEGG" id="mbn:Mboo_0407"/>
<dbReference type="RefSeq" id="WP_011991415.1">
    <property type="nucleotide sequence ID" value="NC_009712.1"/>
</dbReference>
<protein>
    <recommendedName>
        <fullName evidence="3">DUF169 domain-containing protein</fullName>
    </recommendedName>
</protein>
<dbReference type="EMBL" id="CP000780">
    <property type="protein sequence ID" value="ABS54927.1"/>
    <property type="molecule type" value="Genomic_DNA"/>
</dbReference>
<dbReference type="Proteomes" id="UP000002408">
    <property type="component" value="Chromosome"/>
</dbReference>
<dbReference type="AlphaFoldDB" id="A7I5B6"/>
<keyword evidence="2" id="KW-1185">Reference proteome</keyword>